<dbReference type="EMBL" id="DVHN01000084">
    <property type="protein sequence ID" value="HIR88717.1"/>
    <property type="molecule type" value="Genomic_DNA"/>
</dbReference>
<dbReference type="AlphaFoldDB" id="A0A9D1EE47"/>
<gene>
    <name evidence="2" type="ORF">IAC96_07185</name>
</gene>
<dbReference type="PANTHER" id="PTHR12110:SF53">
    <property type="entry name" value="BLR5974 PROTEIN"/>
    <property type="match status" value="1"/>
</dbReference>
<evidence type="ECO:0000313" key="3">
    <source>
        <dbReference type="Proteomes" id="UP000824201"/>
    </source>
</evidence>
<organism evidence="2 3">
    <name type="scientific">Candidatus Fimimorpha faecalis</name>
    <dbReference type="NCBI Taxonomy" id="2840824"/>
    <lineage>
        <taxon>Bacteria</taxon>
        <taxon>Bacillati</taxon>
        <taxon>Bacillota</taxon>
        <taxon>Clostridia</taxon>
        <taxon>Eubacteriales</taxon>
        <taxon>Candidatus Fimimorpha</taxon>
    </lineage>
</organism>
<comment type="caution">
    <text evidence="2">The sequence shown here is derived from an EMBL/GenBank/DDBJ whole genome shotgun (WGS) entry which is preliminary data.</text>
</comment>
<protein>
    <submittedName>
        <fullName evidence="2">Sugar phosphate isomerase/epimerase</fullName>
    </submittedName>
</protein>
<reference evidence="2" key="1">
    <citation type="submission" date="2020-10" db="EMBL/GenBank/DDBJ databases">
        <authorList>
            <person name="Gilroy R."/>
        </authorList>
    </citation>
    <scope>NUCLEOTIDE SEQUENCE</scope>
    <source>
        <strain evidence="2">ChiW13-3771</strain>
    </source>
</reference>
<dbReference type="Pfam" id="PF01261">
    <property type="entry name" value="AP_endonuc_2"/>
    <property type="match status" value="1"/>
</dbReference>
<accession>A0A9D1EE47</accession>
<evidence type="ECO:0000259" key="1">
    <source>
        <dbReference type="Pfam" id="PF01261"/>
    </source>
</evidence>
<name>A0A9D1EE47_9FIRM</name>
<dbReference type="GO" id="GO:0016853">
    <property type="term" value="F:isomerase activity"/>
    <property type="evidence" value="ECO:0007669"/>
    <property type="project" value="UniProtKB-KW"/>
</dbReference>
<keyword evidence="2" id="KW-0413">Isomerase</keyword>
<reference evidence="2" key="2">
    <citation type="journal article" date="2021" name="PeerJ">
        <title>Extensive microbial diversity within the chicken gut microbiome revealed by metagenomics and culture.</title>
        <authorList>
            <person name="Gilroy R."/>
            <person name="Ravi A."/>
            <person name="Getino M."/>
            <person name="Pursley I."/>
            <person name="Horton D.L."/>
            <person name="Alikhan N.F."/>
            <person name="Baker D."/>
            <person name="Gharbi K."/>
            <person name="Hall N."/>
            <person name="Watson M."/>
            <person name="Adriaenssens E.M."/>
            <person name="Foster-Nyarko E."/>
            <person name="Jarju S."/>
            <person name="Secka A."/>
            <person name="Antonio M."/>
            <person name="Oren A."/>
            <person name="Chaudhuri R.R."/>
            <person name="La Ragione R."/>
            <person name="Hildebrand F."/>
            <person name="Pallen M.J."/>
        </authorList>
    </citation>
    <scope>NUCLEOTIDE SEQUENCE</scope>
    <source>
        <strain evidence="2">ChiW13-3771</strain>
    </source>
</reference>
<dbReference type="InterPro" id="IPR050312">
    <property type="entry name" value="IolE/XylAMocC-like"/>
</dbReference>
<feature type="domain" description="Xylose isomerase-like TIM barrel" evidence="1">
    <location>
        <begin position="47"/>
        <end position="265"/>
    </location>
</feature>
<dbReference type="Proteomes" id="UP000824201">
    <property type="component" value="Unassembled WGS sequence"/>
</dbReference>
<dbReference type="InterPro" id="IPR013022">
    <property type="entry name" value="Xyl_isomerase-like_TIM-brl"/>
</dbReference>
<dbReference type="InterPro" id="IPR036237">
    <property type="entry name" value="Xyl_isomerase-like_sf"/>
</dbReference>
<sequence>MIRLGVRGHDLPGKTLEEFVATMEKYPKLSHIQFAPMKSFPNIFTSSDKLSPGLALYVQEILGKHNLSISILGCYLNIMQFEEKPELKKTFFDYMLYTRAFGSEVIATETGSVGKGYTPDNFTEEAFQKALRIIEEMAAQAEKTGIILGIEPGINHPLCSIKKARRMLEAIPINNLRILLDIANLITPENVDHQEALIEEAFETLGPWICHCHLKDFVLENGKIKAVPFGTGQLQIPKYLSAIQAYKPYCNCTFEATKEDGIEHAIHITEQFIVN</sequence>
<dbReference type="SUPFAM" id="SSF51658">
    <property type="entry name" value="Xylose isomerase-like"/>
    <property type="match status" value="1"/>
</dbReference>
<dbReference type="PANTHER" id="PTHR12110">
    <property type="entry name" value="HYDROXYPYRUVATE ISOMERASE"/>
    <property type="match status" value="1"/>
</dbReference>
<proteinExistence type="predicted"/>
<dbReference type="Gene3D" id="3.20.20.150">
    <property type="entry name" value="Divalent-metal-dependent TIM barrel enzymes"/>
    <property type="match status" value="1"/>
</dbReference>
<evidence type="ECO:0000313" key="2">
    <source>
        <dbReference type="EMBL" id="HIR88717.1"/>
    </source>
</evidence>